<dbReference type="InterPro" id="IPR015889">
    <property type="entry name" value="Intradiol_dOase_core"/>
</dbReference>
<evidence type="ECO:0000256" key="1">
    <source>
        <dbReference type="SAM" id="SignalP"/>
    </source>
</evidence>
<evidence type="ECO:0008006" key="4">
    <source>
        <dbReference type="Google" id="ProtNLM"/>
    </source>
</evidence>
<protein>
    <recommendedName>
        <fullName evidence="4">Intradiol ring-cleavage dioxygenases domain-containing protein</fullName>
    </recommendedName>
</protein>
<keyword evidence="1" id="KW-0732">Signal</keyword>
<reference evidence="2" key="2">
    <citation type="journal article" date="2022" name="Microb. Genom.">
        <title>A chromosome-scale genome assembly of the tomato pathogen Cladosporium fulvum reveals a compartmentalized genome architecture and the presence of a dispensable chromosome.</title>
        <authorList>
            <person name="Zaccaron A.Z."/>
            <person name="Chen L.H."/>
            <person name="Samaras A."/>
            <person name="Stergiopoulos I."/>
        </authorList>
    </citation>
    <scope>NUCLEOTIDE SEQUENCE</scope>
    <source>
        <strain evidence="2">Race5_Kim</strain>
    </source>
</reference>
<dbReference type="Proteomes" id="UP000756132">
    <property type="component" value="Chromosome 2"/>
</dbReference>
<dbReference type="PANTHER" id="PTHR34315:SF2">
    <property type="entry name" value="ANCHORED DIOXYGENASE, PUTATIVE (AFU_ORTHOLOGUE AFUA_3G01800)-RELATED"/>
    <property type="match status" value="1"/>
</dbReference>
<proteinExistence type="predicted"/>
<dbReference type="CDD" id="cd03457">
    <property type="entry name" value="intradiol_dioxygenase_like"/>
    <property type="match status" value="1"/>
</dbReference>
<dbReference type="Gene3D" id="2.60.130.10">
    <property type="entry name" value="Aromatic compound dioxygenase"/>
    <property type="match status" value="1"/>
</dbReference>
<dbReference type="RefSeq" id="XP_047758368.1">
    <property type="nucleotide sequence ID" value="XM_047901863.1"/>
</dbReference>
<dbReference type="GeneID" id="71982593"/>
<dbReference type="GO" id="GO:0016702">
    <property type="term" value="F:oxidoreductase activity, acting on single donors with incorporation of molecular oxygen, incorporation of two atoms of oxygen"/>
    <property type="evidence" value="ECO:0007669"/>
    <property type="project" value="InterPro"/>
</dbReference>
<dbReference type="OrthoDB" id="121380at2759"/>
<reference evidence="2" key="1">
    <citation type="submission" date="2021-12" db="EMBL/GenBank/DDBJ databases">
        <authorList>
            <person name="Zaccaron A."/>
            <person name="Stergiopoulos I."/>
        </authorList>
    </citation>
    <scope>NUCLEOTIDE SEQUENCE</scope>
    <source>
        <strain evidence="2">Race5_Kim</strain>
    </source>
</reference>
<dbReference type="KEGG" id="ffu:CLAFUR5_02715"/>
<accession>A0A9Q8LAS2</accession>
<feature type="chain" id="PRO_5040281918" description="Intradiol ring-cleavage dioxygenases domain-containing protein" evidence="1">
    <location>
        <begin position="21"/>
        <end position="339"/>
    </location>
</feature>
<name>A0A9Q8LAS2_PASFU</name>
<evidence type="ECO:0000313" key="2">
    <source>
        <dbReference type="EMBL" id="UJO14002.1"/>
    </source>
</evidence>
<gene>
    <name evidence="2" type="ORF">CLAFUR5_02715</name>
</gene>
<feature type="signal peptide" evidence="1">
    <location>
        <begin position="1"/>
        <end position="20"/>
    </location>
</feature>
<dbReference type="EMBL" id="CP090164">
    <property type="protein sequence ID" value="UJO14002.1"/>
    <property type="molecule type" value="Genomic_DNA"/>
</dbReference>
<sequence>MVQVTKLAALAAVCTTPATAHPGEKHDPAKIKREIIAREHWAHQGKRSLDACSNTETARRFAARNSERRAREARERPIFAPSITDGPYYVWGEMIRSNVVEDDFSDGIPLHLEVQYYDIETCQPIPDIYVDIWNANATGVYFGISTSGNYATGGHNSTYPRGIQGTNEDGAATFDTIFPGHYDGRAIHTHLLAHMNVTVMPNNTLLIGSGSVTQVGQSFWNEVLRTNVEATAPYNTNTQAIVSNADDLWSVLQASSDYDTFPEFLYLGDSIEDGLFAWKQIGLYTSADWTDDDYYSIAAYIGEDGGYANADSGFMGGGDGAGGNMTGSAMPSGTAAPAA</sequence>
<evidence type="ECO:0000313" key="3">
    <source>
        <dbReference type="Proteomes" id="UP000756132"/>
    </source>
</evidence>
<dbReference type="AlphaFoldDB" id="A0A9Q8LAS2"/>
<organism evidence="2 3">
    <name type="scientific">Passalora fulva</name>
    <name type="common">Tomato leaf mold</name>
    <name type="synonym">Cladosporium fulvum</name>
    <dbReference type="NCBI Taxonomy" id="5499"/>
    <lineage>
        <taxon>Eukaryota</taxon>
        <taxon>Fungi</taxon>
        <taxon>Dikarya</taxon>
        <taxon>Ascomycota</taxon>
        <taxon>Pezizomycotina</taxon>
        <taxon>Dothideomycetes</taxon>
        <taxon>Dothideomycetidae</taxon>
        <taxon>Mycosphaerellales</taxon>
        <taxon>Mycosphaerellaceae</taxon>
        <taxon>Fulvia</taxon>
    </lineage>
</organism>
<dbReference type="SUPFAM" id="SSF49482">
    <property type="entry name" value="Aromatic compound dioxygenase"/>
    <property type="match status" value="1"/>
</dbReference>
<dbReference type="PANTHER" id="PTHR34315">
    <property type="match status" value="1"/>
</dbReference>
<keyword evidence="3" id="KW-1185">Reference proteome</keyword>
<dbReference type="GO" id="GO:0005506">
    <property type="term" value="F:iron ion binding"/>
    <property type="evidence" value="ECO:0007669"/>
    <property type="project" value="InterPro"/>
</dbReference>